<sequence length="161" mass="18226">MAQPIQSNGDPQLADTETGSRVDHGQLFTTIHDLSRLISVYFDAKMARHQLTHSQWWALMYISEHEGATQIELAAYMQMGRASAGKLFERLEAKNWIERRPDDKDGRVRRIFLKQDAIGILEIMRDEGTNLFTDFLKGIGPEEEAAVLAGLLKIRANAEGR</sequence>
<dbReference type="AlphaFoldDB" id="A0A934IWS8"/>
<keyword evidence="2" id="KW-0238">DNA-binding</keyword>
<protein>
    <submittedName>
        <fullName evidence="5">MarR family transcriptional regulator</fullName>
    </submittedName>
</protein>
<dbReference type="EMBL" id="JAEKMH010000003">
    <property type="protein sequence ID" value="MBJ3785797.1"/>
    <property type="molecule type" value="Genomic_DNA"/>
</dbReference>
<feature type="domain" description="HTH marR-type" evidence="4">
    <location>
        <begin position="24"/>
        <end position="156"/>
    </location>
</feature>
<dbReference type="Proteomes" id="UP000602124">
    <property type="component" value="Unassembled WGS sequence"/>
</dbReference>
<reference evidence="5" key="1">
    <citation type="submission" date="2020-12" db="EMBL/GenBank/DDBJ databases">
        <title>Devosia sp. MSA67 isolated from Mo River.</title>
        <authorList>
            <person name="Ma F."/>
            <person name="Zi Z."/>
        </authorList>
    </citation>
    <scope>NUCLEOTIDE SEQUENCE</scope>
    <source>
        <strain evidence="5">MSA67</strain>
    </source>
</reference>
<evidence type="ECO:0000256" key="3">
    <source>
        <dbReference type="ARBA" id="ARBA00023163"/>
    </source>
</evidence>
<dbReference type="SUPFAM" id="SSF46785">
    <property type="entry name" value="Winged helix' DNA-binding domain"/>
    <property type="match status" value="1"/>
</dbReference>
<dbReference type="PROSITE" id="PS50995">
    <property type="entry name" value="HTH_MARR_2"/>
    <property type="match status" value="1"/>
</dbReference>
<comment type="caution">
    <text evidence="5">The sequence shown here is derived from an EMBL/GenBank/DDBJ whole genome shotgun (WGS) entry which is preliminary data.</text>
</comment>
<dbReference type="GO" id="GO:0003677">
    <property type="term" value="F:DNA binding"/>
    <property type="evidence" value="ECO:0007669"/>
    <property type="project" value="UniProtKB-KW"/>
</dbReference>
<dbReference type="Gene3D" id="1.10.10.10">
    <property type="entry name" value="Winged helix-like DNA-binding domain superfamily/Winged helix DNA-binding domain"/>
    <property type="match status" value="1"/>
</dbReference>
<dbReference type="InterPro" id="IPR036390">
    <property type="entry name" value="WH_DNA-bd_sf"/>
</dbReference>
<dbReference type="InterPro" id="IPR000835">
    <property type="entry name" value="HTH_MarR-typ"/>
</dbReference>
<evidence type="ECO:0000313" key="5">
    <source>
        <dbReference type="EMBL" id="MBJ3785797.1"/>
    </source>
</evidence>
<dbReference type="PRINTS" id="PR00598">
    <property type="entry name" value="HTHMARR"/>
</dbReference>
<keyword evidence="3" id="KW-0804">Transcription</keyword>
<gene>
    <name evidence="5" type="ORF">JEQ47_13810</name>
</gene>
<dbReference type="Pfam" id="PF12802">
    <property type="entry name" value="MarR_2"/>
    <property type="match status" value="1"/>
</dbReference>
<evidence type="ECO:0000256" key="1">
    <source>
        <dbReference type="ARBA" id="ARBA00023015"/>
    </source>
</evidence>
<keyword evidence="6" id="KW-1185">Reference proteome</keyword>
<dbReference type="PANTHER" id="PTHR42756:SF1">
    <property type="entry name" value="TRANSCRIPTIONAL REPRESSOR OF EMRAB OPERON"/>
    <property type="match status" value="1"/>
</dbReference>
<dbReference type="PANTHER" id="PTHR42756">
    <property type="entry name" value="TRANSCRIPTIONAL REGULATOR, MARR"/>
    <property type="match status" value="1"/>
</dbReference>
<evidence type="ECO:0000313" key="6">
    <source>
        <dbReference type="Proteomes" id="UP000602124"/>
    </source>
</evidence>
<dbReference type="SMART" id="SM00347">
    <property type="entry name" value="HTH_MARR"/>
    <property type="match status" value="1"/>
</dbReference>
<name>A0A934IWS8_9HYPH</name>
<dbReference type="RefSeq" id="WP_198877024.1">
    <property type="nucleotide sequence ID" value="NZ_JAEKMH010000003.1"/>
</dbReference>
<accession>A0A934IWS8</accession>
<dbReference type="InterPro" id="IPR036388">
    <property type="entry name" value="WH-like_DNA-bd_sf"/>
</dbReference>
<evidence type="ECO:0000259" key="4">
    <source>
        <dbReference type="PROSITE" id="PS50995"/>
    </source>
</evidence>
<proteinExistence type="predicted"/>
<organism evidence="5 6">
    <name type="scientific">Devosia sediminis</name>
    <dbReference type="NCBI Taxonomy" id="2798801"/>
    <lineage>
        <taxon>Bacteria</taxon>
        <taxon>Pseudomonadati</taxon>
        <taxon>Pseudomonadota</taxon>
        <taxon>Alphaproteobacteria</taxon>
        <taxon>Hyphomicrobiales</taxon>
        <taxon>Devosiaceae</taxon>
        <taxon>Devosia</taxon>
    </lineage>
</organism>
<keyword evidence="1" id="KW-0805">Transcription regulation</keyword>
<evidence type="ECO:0000256" key="2">
    <source>
        <dbReference type="ARBA" id="ARBA00023125"/>
    </source>
</evidence>
<dbReference type="GO" id="GO:0003700">
    <property type="term" value="F:DNA-binding transcription factor activity"/>
    <property type="evidence" value="ECO:0007669"/>
    <property type="project" value="InterPro"/>
</dbReference>